<dbReference type="GO" id="GO:0003676">
    <property type="term" value="F:nucleic acid binding"/>
    <property type="evidence" value="ECO:0007669"/>
    <property type="project" value="InterPro"/>
</dbReference>
<dbReference type="InterPro" id="IPR002562">
    <property type="entry name" value="3'-5'_exonuclease_dom"/>
</dbReference>
<dbReference type="InterPro" id="IPR051132">
    <property type="entry name" value="3-5_Exonuclease_domain"/>
</dbReference>
<dbReference type="GO" id="GO:0006139">
    <property type="term" value="P:nucleobase-containing compound metabolic process"/>
    <property type="evidence" value="ECO:0007669"/>
    <property type="project" value="InterPro"/>
</dbReference>
<dbReference type="GO" id="GO:0008408">
    <property type="term" value="F:3'-5' exonuclease activity"/>
    <property type="evidence" value="ECO:0007669"/>
    <property type="project" value="InterPro"/>
</dbReference>
<evidence type="ECO:0000256" key="3">
    <source>
        <dbReference type="ARBA" id="ARBA00022723"/>
    </source>
</evidence>
<proteinExistence type="predicted"/>
<reference evidence="11" key="1">
    <citation type="submission" date="2023-03" db="EMBL/GenBank/DDBJ databases">
        <title>Massive genome expansion in bonnet fungi (Mycena s.s.) driven by repeated elements and novel gene families across ecological guilds.</title>
        <authorList>
            <consortium name="Lawrence Berkeley National Laboratory"/>
            <person name="Harder C.B."/>
            <person name="Miyauchi S."/>
            <person name="Viragh M."/>
            <person name="Kuo A."/>
            <person name="Thoen E."/>
            <person name="Andreopoulos B."/>
            <person name="Lu D."/>
            <person name="Skrede I."/>
            <person name="Drula E."/>
            <person name="Henrissat B."/>
            <person name="Morin E."/>
            <person name="Kohler A."/>
            <person name="Barry K."/>
            <person name="LaButti K."/>
            <person name="Morin E."/>
            <person name="Salamov A."/>
            <person name="Lipzen A."/>
            <person name="Mereny Z."/>
            <person name="Hegedus B."/>
            <person name="Baldrian P."/>
            <person name="Stursova M."/>
            <person name="Weitz H."/>
            <person name="Taylor A."/>
            <person name="Grigoriev I.V."/>
            <person name="Nagy L.G."/>
            <person name="Martin F."/>
            <person name="Kauserud H."/>
        </authorList>
    </citation>
    <scope>NUCLEOTIDE SEQUENCE</scope>
    <source>
        <strain evidence="11">CBHHK182m</strain>
    </source>
</reference>
<dbReference type="GO" id="GO:0046872">
    <property type="term" value="F:metal ion binding"/>
    <property type="evidence" value="ECO:0007669"/>
    <property type="project" value="UniProtKB-KW"/>
</dbReference>
<keyword evidence="4" id="KW-0378">Hydrolase</keyword>
<evidence type="ECO:0000256" key="7">
    <source>
        <dbReference type="ARBA" id="ARBA00023242"/>
    </source>
</evidence>
<comment type="subcellular location">
    <subcellularLocation>
        <location evidence="1">Nucleus</location>
    </subcellularLocation>
</comment>
<keyword evidence="5" id="KW-0269">Exonuclease</keyword>
<gene>
    <name evidence="11" type="ORF">B0H16DRAFT_1716873</name>
</gene>
<evidence type="ECO:0000256" key="2">
    <source>
        <dbReference type="ARBA" id="ARBA00022722"/>
    </source>
</evidence>
<evidence type="ECO:0000256" key="8">
    <source>
        <dbReference type="ARBA" id="ARBA00040531"/>
    </source>
</evidence>
<sequence>MTTLSKFSLRKIMSAFNSAPRMVKQPAAQDEEINTVGVLKPFPPMHSVLLLTTENQVNAALRAIESGTVGFDTEFTSRTPTTEEQAIGSYFPHSPAQRKGAITGLQIMQLHAKPTFDIEWDNVGIRLIQIALDNDVWVIDVRTMRSVPKELVRLLQSANIAKVGVGLIKDIAVIWDDLRMEVKNLVDVGMMAKLVLTDTHGKGGYSNLSLKTSVETVLGYEIDKDLSQSDWSTLKLTDEQINYAALDAVASLKLYDVLQGRLAQKSIEDDVQIPKAWYNFNTKAGEPTRVKKAADGSEVTWKTSDCTWFAGGRFQGYP</sequence>
<evidence type="ECO:0000256" key="6">
    <source>
        <dbReference type="ARBA" id="ARBA00022842"/>
    </source>
</evidence>
<accession>A0AAD7JL90</accession>
<keyword evidence="12" id="KW-1185">Reference proteome</keyword>
<evidence type="ECO:0000313" key="11">
    <source>
        <dbReference type="EMBL" id="KAJ7767243.1"/>
    </source>
</evidence>
<dbReference type="CDD" id="cd06141">
    <property type="entry name" value="WRN_exo"/>
    <property type="match status" value="1"/>
</dbReference>
<dbReference type="SMART" id="SM00474">
    <property type="entry name" value="35EXOc"/>
    <property type="match status" value="1"/>
</dbReference>
<feature type="domain" description="3'-5' exonuclease" evidence="10">
    <location>
        <begin position="101"/>
        <end position="263"/>
    </location>
</feature>
<protein>
    <recommendedName>
        <fullName evidence="8">3'-5' exonuclease</fullName>
    </recommendedName>
    <alternativeName>
        <fullName evidence="9">Werner Syndrome-like exonuclease</fullName>
    </alternativeName>
</protein>
<dbReference type="InterPro" id="IPR012337">
    <property type="entry name" value="RNaseH-like_sf"/>
</dbReference>
<evidence type="ECO:0000313" key="12">
    <source>
        <dbReference type="Proteomes" id="UP001215598"/>
    </source>
</evidence>
<evidence type="ECO:0000256" key="1">
    <source>
        <dbReference type="ARBA" id="ARBA00004123"/>
    </source>
</evidence>
<evidence type="ECO:0000256" key="4">
    <source>
        <dbReference type="ARBA" id="ARBA00022801"/>
    </source>
</evidence>
<evidence type="ECO:0000259" key="10">
    <source>
        <dbReference type="SMART" id="SM00474"/>
    </source>
</evidence>
<dbReference type="InterPro" id="IPR036397">
    <property type="entry name" value="RNaseH_sf"/>
</dbReference>
<dbReference type="EMBL" id="JARKIB010000022">
    <property type="protein sequence ID" value="KAJ7767243.1"/>
    <property type="molecule type" value="Genomic_DNA"/>
</dbReference>
<dbReference type="Gene3D" id="3.30.420.10">
    <property type="entry name" value="Ribonuclease H-like superfamily/Ribonuclease H"/>
    <property type="match status" value="1"/>
</dbReference>
<keyword evidence="3" id="KW-0479">Metal-binding</keyword>
<keyword evidence="7" id="KW-0539">Nucleus</keyword>
<dbReference type="GO" id="GO:0005634">
    <property type="term" value="C:nucleus"/>
    <property type="evidence" value="ECO:0007669"/>
    <property type="project" value="UniProtKB-SubCell"/>
</dbReference>
<evidence type="ECO:0000256" key="9">
    <source>
        <dbReference type="ARBA" id="ARBA00042761"/>
    </source>
</evidence>
<evidence type="ECO:0000256" key="5">
    <source>
        <dbReference type="ARBA" id="ARBA00022839"/>
    </source>
</evidence>
<comment type="caution">
    <text evidence="11">The sequence shown here is derived from an EMBL/GenBank/DDBJ whole genome shotgun (WGS) entry which is preliminary data.</text>
</comment>
<dbReference type="SUPFAM" id="SSF53098">
    <property type="entry name" value="Ribonuclease H-like"/>
    <property type="match status" value="1"/>
</dbReference>
<keyword evidence="2" id="KW-0540">Nuclease</keyword>
<name>A0AAD7JL90_9AGAR</name>
<organism evidence="11 12">
    <name type="scientific">Mycena metata</name>
    <dbReference type="NCBI Taxonomy" id="1033252"/>
    <lineage>
        <taxon>Eukaryota</taxon>
        <taxon>Fungi</taxon>
        <taxon>Dikarya</taxon>
        <taxon>Basidiomycota</taxon>
        <taxon>Agaricomycotina</taxon>
        <taxon>Agaricomycetes</taxon>
        <taxon>Agaricomycetidae</taxon>
        <taxon>Agaricales</taxon>
        <taxon>Marasmiineae</taxon>
        <taxon>Mycenaceae</taxon>
        <taxon>Mycena</taxon>
    </lineage>
</organism>
<dbReference type="PANTHER" id="PTHR13620:SF109">
    <property type="entry name" value="3'-5' EXONUCLEASE"/>
    <property type="match status" value="1"/>
</dbReference>
<dbReference type="PANTHER" id="PTHR13620">
    <property type="entry name" value="3-5 EXONUCLEASE"/>
    <property type="match status" value="1"/>
</dbReference>
<dbReference type="Pfam" id="PF01612">
    <property type="entry name" value="DNA_pol_A_exo1"/>
    <property type="match status" value="1"/>
</dbReference>
<keyword evidence="6" id="KW-0460">Magnesium</keyword>
<dbReference type="Proteomes" id="UP001215598">
    <property type="component" value="Unassembled WGS sequence"/>
</dbReference>
<dbReference type="AlphaFoldDB" id="A0AAD7JL90"/>